<feature type="repeat" description="ANK" evidence="3">
    <location>
        <begin position="212"/>
        <end position="244"/>
    </location>
</feature>
<dbReference type="PANTHER" id="PTHR24198">
    <property type="entry name" value="ANKYRIN REPEAT AND PROTEIN KINASE DOMAIN-CONTAINING PROTEIN"/>
    <property type="match status" value="1"/>
</dbReference>
<feature type="compositionally biased region" description="Polar residues" evidence="4">
    <location>
        <begin position="265"/>
        <end position="281"/>
    </location>
</feature>
<dbReference type="GeneID" id="73350574"/>
<feature type="repeat" description="ANK" evidence="3">
    <location>
        <begin position="355"/>
        <end position="387"/>
    </location>
</feature>
<proteinExistence type="predicted"/>
<evidence type="ECO:0008006" key="7">
    <source>
        <dbReference type="Google" id="ProtNLM"/>
    </source>
</evidence>
<dbReference type="InterPro" id="IPR002110">
    <property type="entry name" value="Ankyrin_rpt"/>
</dbReference>
<dbReference type="PANTHER" id="PTHR24198:SF165">
    <property type="entry name" value="ANKYRIN REPEAT-CONTAINING PROTEIN-RELATED"/>
    <property type="match status" value="1"/>
</dbReference>
<keyword evidence="2 3" id="KW-0040">ANK repeat</keyword>
<evidence type="ECO:0000256" key="3">
    <source>
        <dbReference type="PROSITE-ProRule" id="PRU00023"/>
    </source>
</evidence>
<dbReference type="SMART" id="SM00248">
    <property type="entry name" value="ANK"/>
    <property type="match status" value="6"/>
</dbReference>
<gene>
    <name evidence="5" type="ORF">CLUP02_16646</name>
</gene>
<evidence type="ECO:0000313" key="6">
    <source>
        <dbReference type="Proteomes" id="UP000830671"/>
    </source>
</evidence>
<dbReference type="Pfam" id="PF00023">
    <property type="entry name" value="Ank"/>
    <property type="match status" value="2"/>
</dbReference>
<evidence type="ECO:0000256" key="2">
    <source>
        <dbReference type="ARBA" id="ARBA00023043"/>
    </source>
</evidence>
<feature type="region of interest" description="Disordered" evidence="4">
    <location>
        <begin position="260"/>
        <end position="281"/>
    </location>
</feature>
<evidence type="ECO:0000256" key="4">
    <source>
        <dbReference type="SAM" id="MobiDB-lite"/>
    </source>
</evidence>
<sequence>MWNISEFLPRDCLDSGPDGVKQELEIEGPQTFDSIDFAKTWLRSQLRHRKLTKVIRSMKSYGLGSITDILLCMIPALSSRNLLPDQGIPRLMPRVGPGRGWVKTATCHKKLVETIKTKGEKLNEDDKLNVAIAVATVDFLSSAHEPYHEQMTPPSDLCRELEAIERHLESPKFAGIMAKLDLFTAAKTVTKYFPEFSRKHGGKQSLEKKDSWGRQPLHIASRLGHTKLITQLLHMGSRSNELDEAGRLFVDYLVENATRQRDDSVSQTQQNTDSSVTGSPNVSESMFNPCFNALLKFAMDPSCRYSSGKSFLHIAVEVANDDSIRSPEGKGFNIEAQDKNGCTPLRYAIIGGHSEGRTALHRAIERKDQDVALYLLSAGSPGQVQENAFDYSHESLLVTACKQGFSEIVPDILKQWPKTINAEDSSYQQPPISWACESEHHDIVKQLLQHQGPEVDDVNQAAPGWRGYTPIHFAADTSDSQRLRRLKEFTFSQSSQFHGLIGNMLQALLETTLILSFLHELSVQELPASAQKAFDKFAGDRRQETWVKSKTSYHVAILLRDKKLVQILIDHSVDQNGLDEDNWSSRDYLKRFCLEETFRSLYNHSKPGEIDKTPDYRSPATLIWDQYKESLQVTSEPVDGHDKYPTVHGRQAIAEPPKRVYTRQPQYPFIERIFQFEVEVLRNSNSR</sequence>
<protein>
    <recommendedName>
        <fullName evidence="7">Ankyrin repeat protein</fullName>
    </recommendedName>
</protein>
<accession>A0A9Q8TA78</accession>
<dbReference type="SUPFAM" id="SSF48403">
    <property type="entry name" value="Ankyrin repeat"/>
    <property type="match status" value="1"/>
</dbReference>
<evidence type="ECO:0000313" key="5">
    <source>
        <dbReference type="EMBL" id="UQC91112.1"/>
    </source>
</evidence>
<dbReference type="EMBL" id="CP019481">
    <property type="protein sequence ID" value="UQC91112.1"/>
    <property type="molecule type" value="Genomic_DNA"/>
</dbReference>
<keyword evidence="6" id="KW-1185">Reference proteome</keyword>
<dbReference type="PROSITE" id="PS50088">
    <property type="entry name" value="ANK_REPEAT"/>
    <property type="match status" value="2"/>
</dbReference>
<dbReference type="AlphaFoldDB" id="A0A9Q8TA78"/>
<dbReference type="PROSITE" id="PS50297">
    <property type="entry name" value="ANK_REP_REGION"/>
    <property type="match status" value="2"/>
</dbReference>
<name>A0A9Q8TA78_9PEZI</name>
<organism evidence="5 6">
    <name type="scientific">Colletotrichum lupini</name>
    <dbReference type="NCBI Taxonomy" id="145971"/>
    <lineage>
        <taxon>Eukaryota</taxon>
        <taxon>Fungi</taxon>
        <taxon>Dikarya</taxon>
        <taxon>Ascomycota</taxon>
        <taxon>Pezizomycotina</taxon>
        <taxon>Sordariomycetes</taxon>
        <taxon>Hypocreomycetidae</taxon>
        <taxon>Glomerellales</taxon>
        <taxon>Glomerellaceae</taxon>
        <taxon>Colletotrichum</taxon>
        <taxon>Colletotrichum acutatum species complex</taxon>
    </lineage>
</organism>
<reference evidence="5" key="1">
    <citation type="journal article" date="2021" name="Mol. Plant Microbe Interact.">
        <title>Complete Genome Sequence of the Plant-Pathogenic Fungus Colletotrichum lupini.</title>
        <authorList>
            <person name="Baroncelli R."/>
            <person name="Pensec F."/>
            <person name="Da Lio D."/>
            <person name="Boufleur T."/>
            <person name="Vicente I."/>
            <person name="Sarrocco S."/>
            <person name="Picot A."/>
            <person name="Baraldi E."/>
            <person name="Sukno S."/>
            <person name="Thon M."/>
            <person name="Le Floch G."/>
        </authorList>
    </citation>
    <scope>NUCLEOTIDE SEQUENCE</scope>
    <source>
        <strain evidence="5">IMI 504893</strain>
    </source>
</reference>
<dbReference type="Pfam" id="PF12796">
    <property type="entry name" value="Ank_2"/>
    <property type="match status" value="1"/>
</dbReference>
<dbReference type="RefSeq" id="XP_049152711.1">
    <property type="nucleotide sequence ID" value="XM_049295564.1"/>
</dbReference>
<keyword evidence="1" id="KW-0677">Repeat</keyword>
<evidence type="ECO:0000256" key="1">
    <source>
        <dbReference type="ARBA" id="ARBA00022737"/>
    </source>
</evidence>
<dbReference type="KEGG" id="clup:CLUP02_16646"/>
<dbReference type="Proteomes" id="UP000830671">
    <property type="component" value="Chromosome 9"/>
</dbReference>
<dbReference type="Gene3D" id="1.25.40.20">
    <property type="entry name" value="Ankyrin repeat-containing domain"/>
    <property type="match status" value="2"/>
</dbReference>
<dbReference type="InterPro" id="IPR036770">
    <property type="entry name" value="Ankyrin_rpt-contain_sf"/>
</dbReference>